<dbReference type="Proteomes" id="UP000014212">
    <property type="component" value="Unassembled WGS sequence"/>
</dbReference>
<feature type="transmembrane region" description="Helical" evidence="1">
    <location>
        <begin position="165"/>
        <end position="186"/>
    </location>
</feature>
<name>R9HV89_BACUN</name>
<dbReference type="AlphaFoldDB" id="R9HV89"/>
<feature type="transmembrane region" description="Helical" evidence="1">
    <location>
        <begin position="120"/>
        <end position="136"/>
    </location>
</feature>
<evidence type="ECO:0000313" key="4">
    <source>
        <dbReference type="Proteomes" id="UP000014212"/>
    </source>
</evidence>
<dbReference type="PANTHER" id="PTHR37312:SF1">
    <property type="entry name" value="MEMBRANE-BOUND ACYLTRANSFERASE YKRP-RELATED"/>
    <property type="match status" value="1"/>
</dbReference>
<evidence type="ECO:0000313" key="3">
    <source>
        <dbReference type="EMBL" id="EOS07922.1"/>
    </source>
</evidence>
<gene>
    <name evidence="3" type="ORF">C801_02439</name>
</gene>
<dbReference type="InterPro" id="IPR052734">
    <property type="entry name" value="Nod_factor_acetyltransferase"/>
</dbReference>
<dbReference type="EMBL" id="ASSO01000008">
    <property type="protein sequence ID" value="EOS07922.1"/>
    <property type="molecule type" value="Genomic_DNA"/>
</dbReference>
<keyword evidence="1" id="KW-0472">Membrane</keyword>
<dbReference type="Pfam" id="PF01757">
    <property type="entry name" value="Acyl_transf_3"/>
    <property type="match status" value="1"/>
</dbReference>
<feature type="transmembrane region" description="Helical" evidence="1">
    <location>
        <begin position="230"/>
        <end position="250"/>
    </location>
</feature>
<dbReference type="HOGENOM" id="CLU_023915_4_1_10"/>
<comment type="caution">
    <text evidence="3">The sequence shown here is derived from an EMBL/GenBank/DDBJ whole genome shotgun (WGS) entry which is preliminary data.</text>
</comment>
<dbReference type="RefSeq" id="WP_016273469.1">
    <property type="nucleotide sequence ID" value="NZ_KE159486.1"/>
</dbReference>
<feature type="transmembrane region" description="Helical" evidence="1">
    <location>
        <begin position="262"/>
        <end position="280"/>
    </location>
</feature>
<feature type="transmembrane region" description="Helical" evidence="1">
    <location>
        <begin position="32"/>
        <end position="50"/>
    </location>
</feature>
<feature type="transmembrane region" description="Helical" evidence="1">
    <location>
        <begin position="62"/>
        <end position="84"/>
    </location>
</feature>
<sequence>MKERLNYIDYMKTSGIYLIVLGHMFPCPGTNFIYSFSVPLFFFISGFLFYQSDSFNTFLRKNFYSLIIPYLFINCISLIFVTFFTSSFSWEKSVIKPLLGVLIGANQGKMSVCPITRPTWFIYTLFILRTSLYFIPYKKKILFLTVLSCISIAIVLNRLELPNLALFNCFSVAPLFILGIFCRKNIHIIEMYARKSNRLLCIITTFSLLTLLSHYNGYVQCYAHNYGSNIILFYINAALGICMLFLVTTYFNNLSFKWNKTISQGTILILGFHYLFIIFLNEIYKTNNLGITMLYALFIIIIFIPIIQFIHNYFPWIIGKKANTN</sequence>
<protein>
    <recommendedName>
        <fullName evidence="2">Acyltransferase 3 domain-containing protein</fullName>
    </recommendedName>
</protein>
<evidence type="ECO:0000259" key="2">
    <source>
        <dbReference type="Pfam" id="PF01757"/>
    </source>
</evidence>
<accession>R9HV89</accession>
<feature type="transmembrane region" description="Helical" evidence="1">
    <location>
        <begin position="141"/>
        <end position="159"/>
    </location>
</feature>
<dbReference type="PANTHER" id="PTHR37312">
    <property type="entry name" value="MEMBRANE-BOUND ACYLTRANSFERASE YKRP-RELATED"/>
    <property type="match status" value="1"/>
</dbReference>
<organism evidence="3 4">
    <name type="scientific">Bacteroides uniformis dnLKV2</name>
    <dbReference type="NCBI Taxonomy" id="1235787"/>
    <lineage>
        <taxon>Bacteria</taxon>
        <taxon>Pseudomonadati</taxon>
        <taxon>Bacteroidota</taxon>
        <taxon>Bacteroidia</taxon>
        <taxon>Bacteroidales</taxon>
        <taxon>Bacteroidaceae</taxon>
        <taxon>Bacteroides</taxon>
    </lineage>
</organism>
<proteinExistence type="predicted"/>
<evidence type="ECO:0000256" key="1">
    <source>
        <dbReference type="SAM" id="Phobius"/>
    </source>
</evidence>
<reference evidence="3 4" key="1">
    <citation type="submission" date="2013-04" db="EMBL/GenBank/DDBJ databases">
        <title>The Genome Sequence of Bacteroides uniformis dnLKV2.</title>
        <authorList>
            <consortium name="The Broad Institute Genomics Platform"/>
            <consortium name="The Broad Institute Genome Sequencing Center for Infectious Disease"/>
            <person name="Earl A."/>
            <person name="Xavier R."/>
            <person name="Kuhn K."/>
            <person name="Stappenbeck T."/>
            <person name="Walker B."/>
            <person name="Young S."/>
            <person name="Zeng Q."/>
            <person name="Gargeya S."/>
            <person name="Fitzgerald M."/>
            <person name="Haas B."/>
            <person name="Abouelleil A."/>
            <person name="Allen A.W."/>
            <person name="Alvarado L."/>
            <person name="Arachchi H.M."/>
            <person name="Berlin A.M."/>
            <person name="Chapman S.B."/>
            <person name="Gainer-Dewar J."/>
            <person name="Goldberg J."/>
            <person name="Griggs A."/>
            <person name="Gujja S."/>
            <person name="Hansen M."/>
            <person name="Howarth C."/>
            <person name="Imamovic A."/>
            <person name="Ireland A."/>
            <person name="Larimer J."/>
            <person name="McCowan C."/>
            <person name="Murphy C."/>
            <person name="Pearson M."/>
            <person name="Poon T.W."/>
            <person name="Priest M."/>
            <person name="Roberts A."/>
            <person name="Saif S."/>
            <person name="Shea T."/>
            <person name="Sisk P."/>
            <person name="Sykes S."/>
            <person name="Wortman J."/>
            <person name="Nusbaum C."/>
            <person name="Birren B."/>
        </authorList>
    </citation>
    <scope>NUCLEOTIDE SEQUENCE [LARGE SCALE GENOMIC DNA]</scope>
    <source>
        <strain evidence="4">dnLKV2</strain>
    </source>
</reference>
<dbReference type="GO" id="GO:0016747">
    <property type="term" value="F:acyltransferase activity, transferring groups other than amino-acyl groups"/>
    <property type="evidence" value="ECO:0007669"/>
    <property type="project" value="InterPro"/>
</dbReference>
<dbReference type="PATRIC" id="fig|1235787.3.peg.2474"/>
<keyword evidence="1" id="KW-1133">Transmembrane helix</keyword>
<feature type="transmembrane region" description="Helical" evidence="1">
    <location>
        <begin position="198"/>
        <end position="218"/>
    </location>
</feature>
<feature type="transmembrane region" description="Helical" evidence="1">
    <location>
        <begin position="292"/>
        <end position="314"/>
    </location>
</feature>
<dbReference type="InterPro" id="IPR002656">
    <property type="entry name" value="Acyl_transf_3_dom"/>
</dbReference>
<keyword evidence="1" id="KW-0812">Transmembrane</keyword>
<feature type="domain" description="Acyltransferase 3" evidence="2">
    <location>
        <begin position="6"/>
        <end position="306"/>
    </location>
</feature>